<reference evidence="2" key="2">
    <citation type="journal article" date="2015" name="Data Brief">
        <title>Shoot transcriptome of the giant reed, Arundo donax.</title>
        <authorList>
            <person name="Barrero R.A."/>
            <person name="Guerrero F.D."/>
            <person name="Moolhuijzen P."/>
            <person name="Goolsby J.A."/>
            <person name="Tidwell J."/>
            <person name="Bellgard S.E."/>
            <person name="Bellgard M.I."/>
        </authorList>
    </citation>
    <scope>NUCLEOTIDE SEQUENCE</scope>
    <source>
        <tissue evidence="2">Shoot tissue taken approximately 20 cm above the soil surface</tissue>
    </source>
</reference>
<dbReference type="AlphaFoldDB" id="A0A0A9FZN2"/>
<feature type="region of interest" description="Disordered" evidence="1">
    <location>
        <begin position="1"/>
        <end position="30"/>
    </location>
</feature>
<accession>A0A0A9FZN2</accession>
<organism evidence="2">
    <name type="scientific">Arundo donax</name>
    <name type="common">Giant reed</name>
    <name type="synonym">Donax arundinaceus</name>
    <dbReference type="NCBI Taxonomy" id="35708"/>
    <lineage>
        <taxon>Eukaryota</taxon>
        <taxon>Viridiplantae</taxon>
        <taxon>Streptophyta</taxon>
        <taxon>Embryophyta</taxon>
        <taxon>Tracheophyta</taxon>
        <taxon>Spermatophyta</taxon>
        <taxon>Magnoliopsida</taxon>
        <taxon>Liliopsida</taxon>
        <taxon>Poales</taxon>
        <taxon>Poaceae</taxon>
        <taxon>PACMAD clade</taxon>
        <taxon>Arundinoideae</taxon>
        <taxon>Arundineae</taxon>
        <taxon>Arundo</taxon>
    </lineage>
</organism>
<protein>
    <submittedName>
        <fullName evidence="2">Uncharacterized protein</fullName>
    </submittedName>
</protein>
<sequence>MSPHLLSLSPSSSHQSSCMPSPTSQTCKSN</sequence>
<proteinExistence type="predicted"/>
<feature type="compositionally biased region" description="Low complexity" evidence="1">
    <location>
        <begin position="1"/>
        <end position="24"/>
    </location>
</feature>
<evidence type="ECO:0000256" key="1">
    <source>
        <dbReference type="SAM" id="MobiDB-lite"/>
    </source>
</evidence>
<evidence type="ECO:0000313" key="2">
    <source>
        <dbReference type="EMBL" id="JAE13838.1"/>
    </source>
</evidence>
<name>A0A0A9FZN2_ARUDO</name>
<reference evidence="2" key="1">
    <citation type="submission" date="2014-09" db="EMBL/GenBank/DDBJ databases">
        <authorList>
            <person name="Magalhaes I.L.F."/>
            <person name="Oliveira U."/>
            <person name="Santos F.R."/>
            <person name="Vidigal T.H.D.A."/>
            <person name="Brescovit A.D."/>
            <person name="Santos A.J."/>
        </authorList>
    </citation>
    <scope>NUCLEOTIDE SEQUENCE</scope>
    <source>
        <tissue evidence="2">Shoot tissue taken approximately 20 cm above the soil surface</tissue>
    </source>
</reference>
<dbReference type="EMBL" id="GBRH01184058">
    <property type="protein sequence ID" value="JAE13838.1"/>
    <property type="molecule type" value="Transcribed_RNA"/>
</dbReference>